<dbReference type="AlphaFoldDB" id="A0AAE3EK02"/>
<protein>
    <submittedName>
        <fullName evidence="2">tRNA (Adenosine(37)-N6)-threonylcarbamoyltransferase complex dimerization subunit type 1 TsaB</fullName>
        <ecNumber evidence="2">2.3.1.234</ecNumber>
    </submittedName>
</protein>
<dbReference type="InterPro" id="IPR022496">
    <property type="entry name" value="T6A_TsaB"/>
</dbReference>
<name>A0AAE3EK02_9SPIR</name>
<dbReference type="Gene3D" id="3.30.420.40">
    <property type="match status" value="2"/>
</dbReference>
<dbReference type="GO" id="GO:0002949">
    <property type="term" value="P:tRNA threonylcarbamoyladenosine modification"/>
    <property type="evidence" value="ECO:0007669"/>
    <property type="project" value="InterPro"/>
</dbReference>
<keyword evidence="2" id="KW-0012">Acyltransferase</keyword>
<dbReference type="Pfam" id="PF00814">
    <property type="entry name" value="TsaD"/>
    <property type="match status" value="1"/>
</dbReference>
<proteinExistence type="predicted"/>
<accession>A0AAE3EK02</accession>
<dbReference type="EMBL" id="JAINWA010000003">
    <property type="protein sequence ID" value="MCD1654878.1"/>
    <property type="molecule type" value="Genomic_DNA"/>
</dbReference>
<dbReference type="SUPFAM" id="SSF53067">
    <property type="entry name" value="Actin-like ATPase domain"/>
    <property type="match status" value="1"/>
</dbReference>
<dbReference type="EC" id="2.3.1.234" evidence="2"/>
<sequence>MNIIAIDTITPALSVSAKGPKGTATIELEESGQHAQSIIQILDTAVSLAGFSAKETELVVCPSGPGSFTGLRLAWSAAKAIQLSAGCPMRVIQALDCYARPVLHFPGLVASVLDAKKNRFYARLYRQGSPCSEPLDISPETFSGYADPEEQILVAGPDSREFSDKLRDFSPLLSVQYVKTGHIGIARELLLIADSNQLQYTEYVTEDSGPLYVRKSDAENG</sequence>
<organism evidence="2 3">
    <name type="scientific">Teretinema zuelzerae</name>
    <dbReference type="NCBI Taxonomy" id="156"/>
    <lineage>
        <taxon>Bacteria</taxon>
        <taxon>Pseudomonadati</taxon>
        <taxon>Spirochaetota</taxon>
        <taxon>Spirochaetia</taxon>
        <taxon>Spirochaetales</taxon>
        <taxon>Treponemataceae</taxon>
        <taxon>Teretinema</taxon>
    </lineage>
</organism>
<dbReference type="Proteomes" id="UP001198163">
    <property type="component" value="Unassembled WGS sequence"/>
</dbReference>
<dbReference type="GO" id="GO:0061711">
    <property type="term" value="F:tRNA N(6)-L-threonylcarbamoyladenine synthase activity"/>
    <property type="evidence" value="ECO:0007669"/>
    <property type="project" value="UniProtKB-EC"/>
</dbReference>
<dbReference type="RefSeq" id="WP_230755509.1">
    <property type="nucleotide sequence ID" value="NZ_JAINWA010000003.1"/>
</dbReference>
<dbReference type="NCBIfam" id="TIGR03725">
    <property type="entry name" value="T6A_YeaZ"/>
    <property type="match status" value="1"/>
</dbReference>
<gene>
    <name evidence="2" type="primary">tsaB</name>
    <name evidence="2" type="ORF">K7J14_09200</name>
</gene>
<comment type="caution">
    <text evidence="2">The sequence shown here is derived from an EMBL/GenBank/DDBJ whole genome shotgun (WGS) entry which is preliminary data.</text>
</comment>
<keyword evidence="3" id="KW-1185">Reference proteome</keyword>
<keyword evidence="2" id="KW-0808">Transferase</keyword>
<evidence type="ECO:0000259" key="1">
    <source>
        <dbReference type="Pfam" id="PF00814"/>
    </source>
</evidence>
<feature type="domain" description="Gcp-like" evidence="1">
    <location>
        <begin position="32"/>
        <end position="128"/>
    </location>
</feature>
<reference evidence="2" key="1">
    <citation type="submission" date="2021-08" db="EMBL/GenBank/DDBJ databases">
        <title>Comparative analyses of Brucepasteria parasyntrophica and Teretinema zuelzerae.</title>
        <authorList>
            <person name="Song Y."/>
            <person name="Brune A."/>
        </authorList>
    </citation>
    <scope>NUCLEOTIDE SEQUENCE</scope>
    <source>
        <strain evidence="2">DSM 1903</strain>
    </source>
</reference>
<dbReference type="InterPro" id="IPR000905">
    <property type="entry name" value="Gcp-like_dom"/>
</dbReference>
<evidence type="ECO:0000313" key="3">
    <source>
        <dbReference type="Proteomes" id="UP001198163"/>
    </source>
</evidence>
<dbReference type="InterPro" id="IPR043129">
    <property type="entry name" value="ATPase_NBD"/>
</dbReference>
<evidence type="ECO:0000313" key="2">
    <source>
        <dbReference type="EMBL" id="MCD1654878.1"/>
    </source>
</evidence>